<dbReference type="Gene3D" id="3.90.79.10">
    <property type="entry name" value="Nucleoside Triphosphate Pyrophosphohydrolase"/>
    <property type="match status" value="1"/>
</dbReference>
<comment type="cofactor">
    <cofactor evidence="1">
        <name>Mg(2+)</name>
        <dbReference type="ChEBI" id="CHEBI:18420"/>
    </cofactor>
</comment>
<keyword evidence="5" id="KW-0808">Transferase</keyword>
<dbReference type="InterPro" id="IPR020476">
    <property type="entry name" value="Nudix_hydrolase"/>
</dbReference>
<keyword evidence="5" id="KW-0548">Nucleotidyltransferase</keyword>
<evidence type="ECO:0000256" key="1">
    <source>
        <dbReference type="ARBA" id="ARBA00001946"/>
    </source>
</evidence>
<dbReference type="PANTHER" id="PTHR43736:SF1">
    <property type="entry name" value="DIHYDRONEOPTERIN TRIPHOSPHATE DIPHOSPHATASE"/>
    <property type="match status" value="1"/>
</dbReference>
<dbReference type="EMBL" id="CP030941">
    <property type="protein sequence ID" value="UUP19009.1"/>
    <property type="molecule type" value="Genomic_DNA"/>
</dbReference>
<organism evidence="5 6">
    <name type="scientific">Nitratireductor thuwali</name>
    <dbReference type="NCBI Taxonomy" id="2267699"/>
    <lineage>
        <taxon>Bacteria</taxon>
        <taxon>Pseudomonadati</taxon>
        <taxon>Pseudomonadota</taxon>
        <taxon>Alphaproteobacteria</taxon>
        <taxon>Hyphomicrobiales</taxon>
        <taxon>Phyllobacteriaceae</taxon>
        <taxon>Nitratireductor</taxon>
    </lineage>
</organism>
<dbReference type="PRINTS" id="PR00502">
    <property type="entry name" value="NUDIXFAMILY"/>
</dbReference>
<name>A0ABY5MM13_9HYPH</name>
<evidence type="ECO:0000256" key="2">
    <source>
        <dbReference type="ARBA" id="ARBA00022801"/>
    </source>
</evidence>
<dbReference type="Pfam" id="PF00293">
    <property type="entry name" value="NUDIX"/>
    <property type="match status" value="1"/>
</dbReference>
<evidence type="ECO:0000313" key="5">
    <source>
        <dbReference type="EMBL" id="UUP19009.1"/>
    </source>
</evidence>
<protein>
    <submittedName>
        <fullName evidence="5">Bifunctional NMN adenylyltransferase/Nudix hydrolase</fullName>
    </submittedName>
</protein>
<accession>A0ABY5MM13</accession>
<dbReference type="GO" id="GO:0016779">
    <property type="term" value="F:nucleotidyltransferase activity"/>
    <property type="evidence" value="ECO:0007669"/>
    <property type="project" value="UniProtKB-KW"/>
</dbReference>
<reference evidence="5 6" key="1">
    <citation type="submission" date="2018-07" db="EMBL/GenBank/DDBJ databases">
        <title>Genome sequence of Nitratireductor thuwali#1536.</title>
        <authorList>
            <person name="Michoud G."/>
            <person name="Merlino G."/>
            <person name="Sefrji F.O."/>
            <person name="Daffonchio D."/>
        </authorList>
    </citation>
    <scope>NUCLEOTIDE SEQUENCE [LARGE SCALE GENOMIC DNA]</scope>
    <source>
        <strain evidence="6">Nit1536</strain>
    </source>
</reference>
<keyword evidence="6" id="KW-1185">Reference proteome</keyword>
<gene>
    <name evidence="5" type="ORF">NTH_03496</name>
</gene>
<dbReference type="SUPFAM" id="SSF55811">
    <property type="entry name" value="Nudix"/>
    <property type="match status" value="1"/>
</dbReference>
<dbReference type="CDD" id="cd04673">
    <property type="entry name" value="NUDIX_ADPRase"/>
    <property type="match status" value="1"/>
</dbReference>
<dbReference type="PROSITE" id="PS51462">
    <property type="entry name" value="NUDIX"/>
    <property type="match status" value="1"/>
</dbReference>
<dbReference type="InterPro" id="IPR000086">
    <property type="entry name" value="NUDIX_hydrolase_dom"/>
</dbReference>
<dbReference type="GO" id="GO:0016787">
    <property type="term" value="F:hydrolase activity"/>
    <property type="evidence" value="ECO:0007669"/>
    <property type="project" value="UniProtKB-KW"/>
</dbReference>
<sequence length="152" mass="16501">MLTAGGGAGKTLSMVIHDIHAVSAVMRKEGRFLLVLRGRAPAKGLLAFPGGRVKEGETMEEAVRRELLEETGLEAGEIRHLREFVIEPEGDGPRFILHAHSAEYRGGEPRPGDDAADAGWYVVEDMRRLPITRTTLMLAEDLLSGGSTESLP</sequence>
<dbReference type="InterPro" id="IPR015797">
    <property type="entry name" value="NUDIX_hydrolase-like_dom_sf"/>
</dbReference>
<dbReference type="InterPro" id="IPR020084">
    <property type="entry name" value="NUDIX_hydrolase_CS"/>
</dbReference>
<feature type="domain" description="Nudix hydrolase" evidence="4">
    <location>
        <begin position="17"/>
        <end position="144"/>
    </location>
</feature>
<comment type="similarity">
    <text evidence="3">Belongs to the Nudix hydrolase family.</text>
</comment>
<evidence type="ECO:0000259" key="4">
    <source>
        <dbReference type="PROSITE" id="PS51462"/>
    </source>
</evidence>
<evidence type="ECO:0000256" key="3">
    <source>
        <dbReference type="RuleBase" id="RU003476"/>
    </source>
</evidence>
<dbReference type="PROSITE" id="PS00893">
    <property type="entry name" value="NUDIX_BOX"/>
    <property type="match status" value="1"/>
</dbReference>
<keyword evidence="2 3" id="KW-0378">Hydrolase</keyword>
<dbReference type="Proteomes" id="UP001342418">
    <property type="component" value="Chromosome"/>
</dbReference>
<dbReference type="PANTHER" id="PTHR43736">
    <property type="entry name" value="ADP-RIBOSE PYROPHOSPHATASE"/>
    <property type="match status" value="1"/>
</dbReference>
<proteinExistence type="inferred from homology"/>
<dbReference type="RefSeq" id="WP_338531195.1">
    <property type="nucleotide sequence ID" value="NZ_CP030941.1"/>
</dbReference>
<evidence type="ECO:0000313" key="6">
    <source>
        <dbReference type="Proteomes" id="UP001342418"/>
    </source>
</evidence>